<reference evidence="1 2" key="1">
    <citation type="submission" date="2018-11" db="EMBL/GenBank/DDBJ databases">
        <title>Proposal to divide the Flavobacteriaceae and reorganize its genera based on Amino Acid Identity values calculated from whole genome sequences.</title>
        <authorList>
            <person name="Nicholson A.C."/>
            <person name="Gulvik C.A."/>
            <person name="Whitney A.M."/>
            <person name="Humrighouse B.W."/>
            <person name="Bell M."/>
            <person name="Holmes B."/>
            <person name="Steigerwalt A.G."/>
            <person name="Villarma A."/>
            <person name="Sheth M."/>
            <person name="Batra D."/>
            <person name="Pryor J."/>
            <person name="Bernardet J.-F."/>
            <person name="Hugo C."/>
            <person name="Kampfer P."/>
            <person name="Newman J."/>
            <person name="McQuiston J.R."/>
        </authorList>
    </citation>
    <scope>NUCLEOTIDE SEQUENCE [LARGE SCALE GENOMIC DNA]</scope>
    <source>
        <strain evidence="1 2">H5143</strain>
    </source>
</reference>
<sequence>MKKKIVAFILLILLVCGYFVLYHSDKELKYVPGNADVVVLVDTKKATRQYLSDFLTHPSQWLKNGKTSQNTISIHKSGLKMPDFLQIFHIENTGFSEWYCVLELENKSKFVTFLKQEKFAAKSNNVFGKDHFFIKIEGEYCIVGTSDSAFKNIKSLLADFSQKAKFSSDRFIDGSLGSISIISRGKVQNFPIHLNSDNIEITNGNKEDFSSLISKLEKRGYFIEAELDKDNIKRVTSIFNKSISDSTQINSLQATATLQQVNDTIVTYVYDDDFNEIEKKTIQKITEPNYTISIKTSAPEKVLQYFQDKKWINTQNHFTAIPFQPNILEEKADGIEIYSTRKTIKPSFRLNGNYIFIKNNALLLSSLKSLNSKEKSVFSNLNYIFYGNKNQDYFVRLQFKKENLPLILRWQND</sequence>
<evidence type="ECO:0008006" key="3">
    <source>
        <dbReference type="Google" id="ProtNLM"/>
    </source>
</evidence>
<keyword evidence="2" id="KW-1185">Reference proteome</keyword>
<dbReference type="Proteomes" id="UP000281741">
    <property type="component" value="Chromosome"/>
</dbReference>
<gene>
    <name evidence="1" type="ORF">EG353_11985</name>
</gene>
<evidence type="ECO:0000313" key="2">
    <source>
        <dbReference type="Proteomes" id="UP000281741"/>
    </source>
</evidence>
<accession>A0ABN5S048</accession>
<protein>
    <recommendedName>
        <fullName evidence="3">DUF3352 domain-containing protein</fullName>
    </recommendedName>
</protein>
<evidence type="ECO:0000313" key="1">
    <source>
        <dbReference type="EMBL" id="AZA96241.1"/>
    </source>
</evidence>
<organism evidence="1 2">
    <name type="scientific">Chryseobacterium shandongense</name>
    <dbReference type="NCBI Taxonomy" id="1493872"/>
    <lineage>
        <taxon>Bacteria</taxon>
        <taxon>Pseudomonadati</taxon>
        <taxon>Bacteroidota</taxon>
        <taxon>Flavobacteriia</taxon>
        <taxon>Flavobacteriales</taxon>
        <taxon>Weeksellaceae</taxon>
        <taxon>Chryseobacterium group</taxon>
        <taxon>Chryseobacterium</taxon>
    </lineage>
</organism>
<dbReference type="RefSeq" id="WP_123860892.1">
    <property type="nucleotide sequence ID" value="NZ_CP033912.1"/>
</dbReference>
<proteinExistence type="predicted"/>
<dbReference type="EMBL" id="CP033912">
    <property type="protein sequence ID" value="AZA96241.1"/>
    <property type="molecule type" value="Genomic_DNA"/>
</dbReference>
<name>A0ABN5S048_9FLAO</name>